<evidence type="ECO:0000256" key="2">
    <source>
        <dbReference type="ARBA" id="ARBA00023125"/>
    </source>
</evidence>
<dbReference type="Gene3D" id="1.10.10.10">
    <property type="entry name" value="Winged helix-like DNA-binding domain superfamily/Winged helix DNA-binding domain"/>
    <property type="match status" value="1"/>
</dbReference>
<feature type="domain" description="HTH iclR-type" evidence="6">
    <location>
        <begin position="17"/>
        <end position="77"/>
    </location>
</feature>
<dbReference type="SUPFAM" id="SSF55781">
    <property type="entry name" value="GAF domain-like"/>
    <property type="match status" value="1"/>
</dbReference>
<dbReference type="KEGG" id="pmak:PMPD1_4325"/>
<keyword evidence="1" id="KW-0805">Transcription regulation</keyword>
<dbReference type="Pfam" id="PF01614">
    <property type="entry name" value="IclR_C"/>
    <property type="match status" value="1"/>
</dbReference>
<keyword evidence="2" id="KW-0238">DNA-binding</keyword>
<keyword evidence="9" id="KW-1185">Reference proteome</keyword>
<gene>
    <name evidence="8" type="ORF">PMPD1_4325</name>
</gene>
<protein>
    <recommendedName>
        <fullName evidence="4">HTH-type transcriptional repressor AllR</fullName>
    </recommendedName>
    <alternativeName>
        <fullName evidence="5">Negative regulator of allantoin and glyoxylate utilization operons</fullName>
    </alternativeName>
</protein>
<organism evidence="8 9">
    <name type="scientific">Paramixta manurensis</name>
    <dbReference type="NCBI Taxonomy" id="2740817"/>
    <lineage>
        <taxon>Bacteria</taxon>
        <taxon>Pseudomonadati</taxon>
        <taxon>Pseudomonadota</taxon>
        <taxon>Gammaproteobacteria</taxon>
        <taxon>Enterobacterales</taxon>
        <taxon>Erwiniaceae</taxon>
        <taxon>Paramixta</taxon>
    </lineage>
</organism>
<evidence type="ECO:0000259" key="7">
    <source>
        <dbReference type="PROSITE" id="PS51078"/>
    </source>
</evidence>
<sequence length="260" mass="28557">MSEENKASEGGSPSYPISSVDNALRLLLLFREQQSMRLTDACNYLGVAHSTAHRLLAMLIHRGFVRQDATRAYRPGPMLVDIGLAVVQKMDVRTQARPFLETLATRFGETVHLVTLEGSQVRYLDSVESDRTLRVIARTGQVLPAHCTSAGKALLGEFSPEQVRALYADEALTIKTTRSIKSFAALENALDDVRHQGYATNYEESEEGVGSVAIALVNAADRPVASIAVAVPVTRLLPELQINLVKALKEIRQQFRDLSV</sequence>
<dbReference type="RefSeq" id="WP_354292717.1">
    <property type="nucleotide sequence ID" value="NZ_CP054212.1"/>
</dbReference>
<evidence type="ECO:0000256" key="5">
    <source>
        <dbReference type="ARBA" id="ARBA00042627"/>
    </source>
</evidence>
<keyword evidence="3" id="KW-0804">Transcription</keyword>
<dbReference type="SMART" id="SM00346">
    <property type="entry name" value="HTH_ICLR"/>
    <property type="match status" value="1"/>
</dbReference>
<dbReference type="PROSITE" id="PS51078">
    <property type="entry name" value="ICLR_ED"/>
    <property type="match status" value="1"/>
</dbReference>
<evidence type="ECO:0000259" key="6">
    <source>
        <dbReference type="PROSITE" id="PS51077"/>
    </source>
</evidence>
<evidence type="ECO:0000256" key="3">
    <source>
        <dbReference type="ARBA" id="ARBA00023163"/>
    </source>
</evidence>
<dbReference type="AlphaFoldDB" id="A0A6M8UHX4"/>
<dbReference type="InterPro" id="IPR014757">
    <property type="entry name" value="Tscrpt_reg_IclR_C"/>
</dbReference>
<evidence type="ECO:0000256" key="1">
    <source>
        <dbReference type="ARBA" id="ARBA00023015"/>
    </source>
</evidence>
<dbReference type="GO" id="GO:0003677">
    <property type="term" value="F:DNA binding"/>
    <property type="evidence" value="ECO:0007669"/>
    <property type="project" value="UniProtKB-KW"/>
</dbReference>
<dbReference type="InterPro" id="IPR005471">
    <property type="entry name" value="Tscrpt_reg_IclR_N"/>
</dbReference>
<dbReference type="PANTHER" id="PTHR30136">
    <property type="entry name" value="HELIX-TURN-HELIX TRANSCRIPTIONAL REGULATOR, ICLR FAMILY"/>
    <property type="match status" value="1"/>
</dbReference>
<accession>A0A6M8UHX4</accession>
<evidence type="ECO:0000313" key="8">
    <source>
        <dbReference type="EMBL" id="QKJ89224.1"/>
    </source>
</evidence>
<dbReference type="InterPro" id="IPR036388">
    <property type="entry name" value="WH-like_DNA-bd_sf"/>
</dbReference>
<reference evidence="8 9" key="1">
    <citation type="submission" date="2020-06" db="EMBL/GenBank/DDBJ databases">
        <title>Genome sequence of Paramixta manurensis strain PD-1.</title>
        <authorList>
            <person name="Lee C.W."/>
            <person name="Kim J."/>
        </authorList>
    </citation>
    <scope>NUCLEOTIDE SEQUENCE [LARGE SCALE GENOMIC DNA]</scope>
    <source>
        <strain evidence="8 9">PD-1</strain>
    </source>
</reference>
<name>A0A6M8UHX4_9GAMM</name>
<dbReference type="Pfam" id="PF09339">
    <property type="entry name" value="HTH_IclR"/>
    <property type="match status" value="1"/>
</dbReference>
<dbReference type="GO" id="GO:0003700">
    <property type="term" value="F:DNA-binding transcription factor activity"/>
    <property type="evidence" value="ECO:0007669"/>
    <property type="project" value="TreeGrafter"/>
</dbReference>
<dbReference type="InterPro" id="IPR050707">
    <property type="entry name" value="HTH_MetabolicPath_Reg"/>
</dbReference>
<proteinExistence type="predicted"/>
<evidence type="ECO:0000256" key="4">
    <source>
        <dbReference type="ARBA" id="ARBA00040379"/>
    </source>
</evidence>
<dbReference type="PANTHER" id="PTHR30136:SF24">
    <property type="entry name" value="HTH-TYPE TRANSCRIPTIONAL REPRESSOR ALLR"/>
    <property type="match status" value="1"/>
</dbReference>
<dbReference type="Proteomes" id="UP000505325">
    <property type="component" value="Chromosome"/>
</dbReference>
<dbReference type="InterPro" id="IPR036390">
    <property type="entry name" value="WH_DNA-bd_sf"/>
</dbReference>
<dbReference type="Gene3D" id="3.30.450.40">
    <property type="match status" value="1"/>
</dbReference>
<evidence type="ECO:0000313" key="9">
    <source>
        <dbReference type="Proteomes" id="UP000505325"/>
    </source>
</evidence>
<dbReference type="GO" id="GO:0045892">
    <property type="term" value="P:negative regulation of DNA-templated transcription"/>
    <property type="evidence" value="ECO:0007669"/>
    <property type="project" value="TreeGrafter"/>
</dbReference>
<feature type="domain" description="IclR-ED" evidence="7">
    <location>
        <begin position="78"/>
        <end position="260"/>
    </location>
</feature>
<dbReference type="SUPFAM" id="SSF46785">
    <property type="entry name" value="Winged helix' DNA-binding domain"/>
    <property type="match status" value="1"/>
</dbReference>
<dbReference type="EMBL" id="CP054212">
    <property type="protein sequence ID" value="QKJ89224.1"/>
    <property type="molecule type" value="Genomic_DNA"/>
</dbReference>
<dbReference type="InterPro" id="IPR029016">
    <property type="entry name" value="GAF-like_dom_sf"/>
</dbReference>
<dbReference type="PROSITE" id="PS51077">
    <property type="entry name" value="HTH_ICLR"/>
    <property type="match status" value="1"/>
</dbReference>